<evidence type="ECO:0000256" key="5">
    <source>
        <dbReference type="SAM" id="SignalP"/>
    </source>
</evidence>
<gene>
    <name evidence="7" type="ORF">A9HBioS_1348</name>
</gene>
<organism evidence="7 8">
    <name type="scientific">Pseudomonas koreensis</name>
    <dbReference type="NCBI Taxonomy" id="198620"/>
    <lineage>
        <taxon>Bacteria</taxon>
        <taxon>Pseudomonadati</taxon>
        <taxon>Pseudomonadota</taxon>
        <taxon>Gammaproteobacteria</taxon>
        <taxon>Pseudomonadales</taxon>
        <taxon>Pseudomonadaceae</taxon>
        <taxon>Pseudomonas</taxon>
    </lineage>
</organism>
<proteinExistence type="predicted"/>
<dbReference type="PANTHER" id="PTHR30600">
    <property type="entry name" value="CYTOCHROME C PEROXIDASE-RELATED"/>
    <property type="match status" value="1"/>
</dbReference>
<evidence type="ECO:0000256" key="3">
    <source>
        <dbReference type="ARBA" id="ARBA00023004"/>
    </source>
</evidence>
<dbReference type="RefSeq" id="WP_127648310.1">
    <property type="nucleotide sequence ID" value="NZ_MKWS01000003.1"/>
</dbReference>
<dbReference type="PIRSF" id="PIRSF028099">
    <property type="entry name" value="DUF1111"/>
    <property type="match status" value="1"/>
</dbReference>
<dbReference type="Proteomes" id="UP000288002">
    <property type="component" value="Unassembled WGS sequence"/>
</dbReference>
<dbReference type="GO" id="GO:0046872">
    <property type="term" value="F:metal ion binding"/>
    <property type="evidence" value="ECO:0007669"/>
    <property type="project" value="UniProtKB-KW"/>
</dbReference>
<feature type="signal peptide" evidence="5">
    <location>
        <begin position="1"/>
        <end position="19"/>
    </location>
</feature>
<keyword evidence="5" id="KW-0732">Signal</keyword>
<dbReference type="PROSITE" id="PS51257">
    <property type="entry name" value="PROKAR_LIPOPROTEIN"/>
    <property type="match status" value="1"/>
</dbReference>
<dbReference type="GO" id="GO:0020037">
    <property type="term" value="F:heme binding"/>
    <property type="evidence" value="ECO:0007669"/>
    <property type="project" value="InterPro"/>
</dbReference>
<dbReference type="InterPro" id="IPR009056">
    <property type="entry name" value="Cyt_c-like_dom"/>
</dbReference>
<dbReference type="InterPro" id="IPR010538">
    <property type="entry name" value="DHOR"/>
</dbReference>
<dbReference type="AlphaFoldDB" id="A0AA94ER15"/>
<keyword evidence="3 4" id="KW-0408">Iron</keyword>
<evidence type="ECO:0000313" key="7">
    <source>
        <dbReference type="EMBL" id="RVD78845.1"/>
    </source>
</evidence>
<dbReference type="Gene3D" id="1.10.760.10">
    <property type="entry name" value="Cytochrome c-like domain"/>
    <property type="match status" value="1"/>
</dbReference>
<keyword evidence="1 4" id="KW-0349">Heme</keyword>
<dbReference type="SUPFAM" id="SSF46626">
    <property type="entry name" value="Cytochrome c"/>
    <property type="match status" value="1"/>
</dbReference>
<evidence type="ECO:0000256" key="4">
    <source>
        <dbReference type="PROSITE-ProRule" id="PRU00433"/>
    </source>
</evidence>
<dbReference type="InterPro" id="IPR051395">
    <property type="entry name" value="Cytochrome_c_Peroxidase/MauG"/>
</dbReference>
<protein>
    <submittedName>
        <fullName evidence="7">Thiol oxidoreductase</fullName>
    </submittedName>
</protein>
<evidence type="ECO:0000259" key="6">
    <source>
        <dbReference type="PROSITE" id="PS51007"/>
    </source>
</evidence>
<dbReference type="InterPro" id="IPR036909">
    <property type="entry name" value="Cyt_c-like_dom_sf"/>
</dbReference>
<dbReference type="PANTHER" id="PTHR30600:SF4">
    <property type="entry name" value="CYTOCHROME C DOMAIN-CONTAINING PROTEIN"/>
    <property type="match status" value="1"/>
</dbReference>
<name>A0AA94ER15_9PSED</name>
<dbReference type="EMBL" id="MKWS01000003">
    <property type="protein sequence ID" value="RVD78845.1"/>
    <property type="molecule type" value="Genomic_DNA"/>
</dbReference>
<accession>A0AA94ER15</accession>
<feature type="chain" id="PRO_5041700233" evidence="5">
    <location>
        <begin position="20"/>
        <end position="475"/>
    </location>
</feature>
<dbReference type="GO" id="GO:0004130">
    <property type="term" value="F:cytochrome-c peroxidase activity"/>
    <property type="evidence" value="ECO:0007669"/>
    <property type="project" value="TreeGrafter"/>
</dbReference>
<dbReference type="PROSITE" id="PS51007">
    <property type="entry name" value="CYTC"/>
    <property type="match status" value="1"/>
</dbReference>
<evidence type="ECO:0000313" key="8">
    <source>
        <dbReference type="Proteomes" id="UP000288002"/>
    </source>
</evidence>
<comment type="caution">
    <text evidence="7">The sequence shown here is derived from an EMBL/GenBank/DDBJ whole genome shotgun (WGS) entry which is preliminary data.</text>
</comment>
<evidence type="ECO:0000256" key="2">
    <source>
        <dbReference type="ARBA" id="ARBA00022723"/>
    </source>
</evidence>
<reference evidence="7 8" key="1">
    <citation type="submission" date="2016-10" db="EMBL/GenBank/DDBJ databases">
        <title>Search of new enzymes for the oxidation of sulfur compounds.</title>
        <authorList>
            <person name="Novo A."/>
            <person name="Moreira I.S."/>
            <person name="Castro P.M."/>
        </authorList>
    </citation>
    <scope>NUCLEOTIDE SEQUENCE [LARGE SCALE GENOMIC DNA]</scope>
    <source>
        <strain evidence="7 8">A9</strain>
    </source>
</reference>
<sequence>MPSLPLRLSALILALGLSACDDAPRFTKAEPGEARSGGAATVRKTDQNAFSLPSANLPPSRRVDFSVGNSFFRSPWVIAPSTTTARDGLGPLFNTNACQNCHIKDGRGHPPAPDAANAVSMLVRLSIPDSPAYAKVIEQVGVVPEPVYGGQFQDMAVPGVTPEGKVRVEYTPLPIRFKDGTEVELRKPVLQFTQLGYGPMHPDTRFSARVAPPMIGLGLLEAIPQEAILANAAAQAKANNGINGRPNRVWDDELQKTVIGRFGWKAGQPNLNQQNVHAFSGDMGLTTRLRPFDDCTDTQTACKQAPNGNGPDGEPEVSDNILRLVLFYTRNLAVPARRGVNDEHVLAGKNLFFQAGCQSCHTPQYTTAANAAEPELANQVIRPYSDLLLHDMGDGLADNRTEFQASGRDWRTPPLWGIGLTQAVSGHTQFLHDGRARNLLEAVLWHGGEAQKAQQQVLSFNAEQRAALLAFLNSL</sequence>
<feature type="domain" description="Cytochrome c" evidence="6">
    <location>
        <begin position="343"/>
        <end position="475"/>
    </location>
</feature>
<evidence type="ECO:0000256" key="1">
    <source>
        <dbReference type="ARBA" id="ARBA00022617"/>
    </source>
</evidence>
<dbReference type="Pfam" id="PF06537">
    <property type="entry name" value="DHOR"/>
    <property type="match status" value="1"/>
</dbReference>
<keyword evidence="2 4" id="KW-0479">Metal-binding</keyword>
<dbReference type="GO" id="GO:0009055">
    <property type="term" value="F:electron transfer activity"/>
    <property type="evidence" value="ECO:0007669"/>
    <property type="project" value="InterPro"/>
</dbReference>